<dbReference type="OrthoDB" id="1739800at2759"/>
<gene>
    <name evidence="1" type="ORF">FRX31_020963</name>
</gene>
<comment type="caution">
    <text evidence="1">The sequence shown here is derived from an EMBL/GenBank/DDBJ whole genome shotgun (WGS) entry which is preliminary data.</text>
</comment>
<sequence length="92" mass="10577">MSIENYTSVALIGFSHDLQQYNDVACGISNRPKETVVDIDVAGAEIQLAAVEYVEDLFKCYRLAENTSRVHDYMDSQLNINIKMRELFWWIG</sequence>
<accession>A0A7J6VZ55</accession>
<protein>
    <submittedName>
        <fullName evidence="1">G2/mitotic-specific cyclin S13-6</fullName>
    </submittedName>
</protein>
<name>A0A7J6VZ55_THATH</name>
<dbReference type="EMBL" id="JABWDY010025465">
    <property type="protein sequence ID" value="KAF5189450.1"/>
    <property type="molecule type" value="Genomic_DNA"/>
</dbReference>
<reference evidence="1 2" key="1">
    <citation type="submission" date="2020-06" db="EMBL/GenBank/DDBJ databases">
        <title>Transcriptomic and genomic resources for Thalictrum thalictroides and T. hernandezii: Facilitating candidate gene discovery in an emerging model plant lineage.</title>
        <authorList>
            <person name="Arias T."/>
            <person name="Riano-Pachon D.M."/>
            <person name="Di Stilio V.S."/>
        </authorList>
    </citation>
    <scope>NUCLEOTIDE SEQUENCE [LARGE SCALE GENOMIC DNA]</scope>
    <source>
        <strain evidence="2">cv. WT478/WT964</strain>
        <tissue evidence="1">Leaves</tissue>
    </source>
</reference>
<organism evidence="1 2">
    <name type="scientific">Thalictrum thalictroides</name>
    <name type="common">Rue-anemone</name>
    <name type="synonym">Anemone thalictroides</name>
    <dbReference type="NCBI Taxonomy" id="46969"/>
    <lineage>
        <taxon>Eukaryota</taxon>
        <taxon>Viridiplantae</taxon>
        <taxon>Streptophyta</taxon>
        <taxon>Embryophyta</taxon>
        <taxon>Tracheophyta</taxon>
        <taxon>Spermatophyta</taxon>
        <taxon>Magnoliopsida</taxon>
        <taxon>Ranunculales</taxon>
        <taxon>Ranunculaceae</taxon>
        <taxon>Thalictroideae</taxon>
        <taxon>Thalictrum</taxon>
    </lineage>
</organism>
<proteinExistence type="predicted"/>
<keyword evidence="2" id="KW-1185">Reference proteome</keyword>
<dbReference type="Proteomes" id="UP000554482">
    <property type="component" value="Unassembled WGS sequence"/>
</dbReference>
<dbReference type="AlphaFoldDB" id="A0A7J6VZ55"/>
<evidence type="ECO:0000313" key="1">
    <source>
        <dbReference type="EMBL" id="KAF5189450.1"/>
    </source>
</evidence>
<evidence type="ECO:0000313" key="2">
    <source>
        <dbReference type="Proteomes" id="UP000554482"/>
    </source>
</evidence>